<accession>A0A248JUM4</accession>
<proteinExistence type="predicted"/>
<reference evidence="2 3" key="1">
    <citation type="submission" date="2017-06" db="EMBL/GenBank/DDBJ databases">
        <title>Complete genome sequence of Nitrospirillum amazonense strain CBAmC, an endophytic nitrogen-fixing and plant growth-promoting bacterium, isolated from sugarcane.</title>
        <authorList>
            <person name="Schwab S."/>
            <person name="dos Santos Teixeira K.R."/>
            <person name="Simoes Araujo J.L."/>
            <person name="Soares Vidal M."/>
            <person name="Borges de Freitas H.R."/>
            <person name="Rivello Crivelaro A.L."/>
            <person name="Bueno de Camargo Nunes A."/>
            <person name="dos Santos C.M."/>
            <person name="Palmeira da Silva Rosa D."/>
            <person name="da Silva Padilha D."/>
            <person name="da Silva E."/>
            <person name="Araujo Terra L."/>
            <person name="Soares Mendes V."/>
            <person name="Farinelli L."/>
            <person name="Magalhaes Cruz L."/>
            <person name="Baldani J.I."/>
        </authorList>
    </citation>
    <scope>NUCLEOTIDE SEQUENCE [LARGE SCALE GENOMIC DNA]</scope>
    <source>
        <strain evidence="2 3">CBAmC</strain>
    </source>
</reference>
<dbReference type="KEGG" id="nao:Y958_14520"/>
<organism evidence="2 3">
    <name type="scientific">Nitrospirillum viridazoti CBAmc</name>
    <dbReference type="NCBI Taxonomy" id="1441467"/>
    <lineage>
        <taxon>Bacteria</taxon>
        <taxon>Pseudomonadati</taxon>
        <taxon>Pseudomonadota</taxon>
        <taxon>Alphaproteobacteria</taxon>
        <taxon>Rhodospirillales</taxon>
        <taxon>Azospirillaceae</taxon>
        <taxon>Nitrospirillum</taxon>
        <taxon>Nitrospirillum viridazoti</taxon>
    </lineage>
</organism>
<name>A0A248JUM4_9PROT</name>
<feature type="compositionally biased region" description="Basic and acidic residues" evidence="1">
    <location>
        <begin position="64"/>
        <end position="77"/>
    </location>
</feature>
<keyword evidence="3" id="KW-1185">Reference proteome</keyword>
<evidence type="ECO:0000313" key="3">
    <source>
        <dbReference type="Proteomes" id="UP000197153"/>
    </source>
</evidence>
<dbReference type="Proteomes" id="UP000197153">
    <property type="component" value="Chromosome 2"/>
</dbReference>
<feature type="region of interest" description="Disordered" evidence="1">
    <location>
        <begin position="56"/>
        <end position="86"/>
    </location>
</feature>
<gene>
    <name evidence="2" type="ORF">Y958_14520</name>
</gene>
<dbReference type="AlphaFoldDB" id="A0A248JUM4"/>
<protein>
    <submittedName>
        <fullName evidence="2">Uncharacterized protein</fullName>
    </submittedName>
</protein>
<evidence type="ECO:0000313" key="2">
    <source>
        <dbReference type="EMBL" id="ASG22181.1"/>
    </source>
</evidence>
<sequence>MAARRKRLEQGFLLRGTLLLSRDDAGGLQPAFPLPVSSLRARRELGRRHIVDYMDTPFGPGVVDDGRDKVQPADDGGRSVSGGGHPVAERTHVLRRQHGHPHQADLVVQDHGQVALLLVAPQLGGKRQRIGEQFKG</sequence>
<dbReference type="EMBL" id="CP022111">
    <property type="protein sequence ID" value="ASG22181.1"/>
    <property type="molecule type" value="Genomic_DNA"/>
</dbReference>
<evidence type="ECO:0000256" key="1">
    <source>
        <dbReference type="SAM" id="MobiDB-lite"/>
    </source>
</evidence>